<dbReference type="InterPro" id="IPR029032">
    <property type="entry name" value="AhpD-like"/>
</dbReference>
<dbReference type="InterPro" id="IPR003779">
    <property type="entry name" value="CMD-like"/>
</dbReference>
<dbReference type="EMBL" id="ARXX01000023">
    <property type="protein sequence ID" value="MBF5056490.1"/>
    <property type="molecule type" value="Genomic_DNA"/>
</dbReference>
<protein>
    <submittedName>
        <fullName evidence="3">Carboxymuconolactone decarboxylase</fullName>
    </submittedName>
</protein>
<dbReference type="RefSeq" id="WP_194864973.1">
    <property type="nucleotide sequence ID" value="NZ_ARXX01000023.1"/>
</dbReference>
<feature type="region of interest" description="Disordered" evidence="1">
    <location>
        <begin position="1"/>
        <end position="26"/>
    </location>
</feature>
<keyword evidence="4" id="KW-1185">Reference proteome</keyword>
<evidence type="ECO:0000256" key="1">
    <source>
        <dbReference type="SAM" id="MobiDB-lite"/>
    </source>
</evidence>
<evidence type="ECO:0000259" key="2">
    <source>
        <dbReference type="Pfam" id="PF02627"/>
    </source>
</evidence>
<dbReference type="Gene3D" id="1.20.1290.10">
    <property type="entry name" value="AhpD-like"/>
    <property type="match status" value="1"/>
</dbReference>
<dbReference type="SUPFAM" id="SSF69118">
    <property type="entry name" value="AhpD-like"/>
    <property type="match status" value="1"/>
</dbReference>
<dbReference type="PANTHER" id="PTHR34846">
    <property type="entry name" value="4-CARBOXYMUCONOLACTONE DECARBOXYLASE FAMILY PROTEIN (AFU_ORTHOLOGUE AFUA_6G11590)"/>
    <property type="match status" value="1"/>
</dbReference>
<organism evidence="3 4">
    <name type="scientific">Alloalcanivorax profundimaris</name>
    <dbReference type="NCBI Taxonomy" id="2735259"/>
    <lineage>
        <taxon>Bacteria</taxon>
        <taxon>Pseudomonadati</taxon>
        <taxon>Pseudomonadota</taxon>
        <taxon>Gammaproteobacteria</taxon>
        <taxon>Oceanospirillales</taxon>
        <taxon>Alcanivoracaceae</taxon>
        <taxon>Alloalcanivorax</taxon>
    </lineage>
</organism>
<comment type="caution">
    <text evidence="3">The sequence shown here is derived from an EMBL/GenBank/DDBJ whole genome shotgun (WGS) entry which is preliminary data.</text>
</comment>
<dbReference type="Proteomes" id="UP000662703">
    <property type="component" value="Unassembled WGS sequence"/>
</dbReference>
<dbReference type="Pfam" id="PF02627">
    <property type="entry name" value="CMD"/>
    <property type="match status" value="1"/>
</dbReference>
<reference evidence="3 4" key="1">
    <citation type="submission" date="2012-09" db="EMBL/GenBank/DDBJ databases">
        <title>Genome Sequence of alkane-degrading Bacterium Alcanivorax sp. 521-1.</title>
        <authorList>
            <person name="Lai Q."/>
            <person name="Shao Z."/>
        </authorList>
    </citation>
    <scope>NUCLEOTIDE SEQUENCE [LARGE SCALE GENOMIC DNA]</scope>
    <source>
        <strain evidence="3 4">521-1</strain>
    </source>
</reference>
<feature type="domain" description="Carboxymuconolactone decarboxylase-like" evidence="2">
    <location>
        <begin position="59"/>
        <end position="122"/>
    </location>
</feature>
<evidence type="ECO:0000313" key="4">
    <source>
        <dbReference type="Proteomes" id="UP000662703"/>
    </source>
</evidence>
<name>A0ABS0AR66_9GAMM</name>
<sequence length="208" mass="23846">MTTPDPLQPESGWAAPASPRLPAPPPRERGLVFRSVSRVSRLFGRPDLPLVFPVIHLNPRIFWGWLFFASRLMPWGRLPAPVREKIILRVAWRCRSRYEWAQHVDIALRVGVQDQEILAITRAPDDIDNDDDRLLMRACDQSCATKLIDGDTWRALTERYSQADLIELLMLIGHYEMVAGLLINSGIEAEPTVERILQDLYRRLNLAT</sequence>
<accession>A0ABS0AR66</accession>
<gene>
    <name evidence="3" type="ORF">Y5W_01784</name>
</gene>
<dbReference type="PANTHER" id="PTHR34846:SF5">
    <property type="entry name" value="CARBOXYMUCONOLACTONE DECARBOXYLASE-LIKE DOMAIN-CONTAINING PROTEIN"/>
    <property type="match status" value="1"/>
</dbReference>
<proteinExistence type="predicted"/>
<evidence type="ECO:0000313" key="3">
    <source>
        <dbReference type="EMBL" id="MBF5056490.1"/>
    </source>
</evidence>